<accession>A0A6G1SAW0</accession>
<dbReference type="InterPro" id="IPR001611">
    <property type="entry name" value="Leu-rich_rpt"/>
</dbReference>
<evidence type="ECO:0000256" key="1">
    <source>
        <dbReference type="ARBA" id="ARBA00022614"/>
    </source>
</evidence>
<dbReference type="EMBL" id="GGYP01002885">
    <property type="protein sequence ID" value="MDE47656.1"/>
    <property type="molecule type" value="Transcribed_RNA"/>
</dbReference>
<evidence type="ECO:0000256" key="4">
    <source>
        <dbReference type="SAM" id="MobiDB-lite"/>
    </source>
</evidence>
<reference evidence="6" key="1">
    <citation type="submission" date="2018-10" db="EMBL/GenBank/DDBJ databases">
        <title>Transcriptome assembly of Aceria tosichella (Wheat curl mite) Type 2.</title>
        <authorList>
            <person name="Scully E.D."/>
            <person name="Geib S.M."/>
            <person name="Palmer N.A."/>
            <person name="Gupta A.K."/>
            <person name="Sarath G."/>
            <person name="Tatineni S."/>
        </authorList>
    </citation>
    <scope>NUCLEOTIDE SEQUENCE</scope>
    <source>
        <strain evidence="6">LincolnNE</strain>
    </source>
</reference>
<dbReference type="GO" id="GO:0005886">
    <property type="term" value="C:plasma membrane"/>
    <property type="evidence" value="ECO:0007669"/>
    <property type="project" value="TreeGrafter"/>
</dbReference>
<name>A0A6G1SAW0_9ACAR</name>
<evidence type="ECO:0000256" key="5">
    <source>
        <dbReference type="SAM" id="Phobius"/>
    </source>
</evidence>
<dbReference type="Gene3D" id="3.80.10.10">
    <property type="entry name" value="Ribonuclease Inhibitor"/>
    <property type="match status" value="4"/>
</dbReference>
<keyword evidence="3" id="KW-0677">Repeat</keyword>
<dbReference type="AlphaFoldDB" id="A0A6G1SAW0"/>
<evidence type="ECO:0000256" key="2">
    <source>
        <dbReference type="ARBA" id="ARBA00022729"/>
    </source>
</evidence>
<proteinExistence type="predicted"/>
<keyword evidence="5" id="KW-1133">Transmembrane helix</keyword>
<feature type="compositionally biased region" description="Polar residues" evidence="4">
    <location>
        <begin position="19"/>
        <end position="28"/>
    </location>
</feature>
<feature type="region of interest" description="Disordered" evidence="4">
    <location>
        <begin position="1"/>
        <end position="28"/>
    </location>
</feature>
<keyword evidence="5" id="KW-0472">Membrane</keyword>
<keyword evidence="2" id="KW-0732">Signal</keyword>
<dbReference type="Pfam" id="PF00560">
    <property type="entry name" value="LRR_1"/>
    <property type="match status" value="1"/>
</dbReference>
<dbReference type="Pfam" id="PF13855">
    <property type="entry name" value="LRR_8"/>
    <property type="match status" value="3"/>
</dbReference>
<organism evidence="6">
    <name type="scientific">Aceria tosichella</name>
    <name type="common">wheat curl mite</name>
    <dbReference type="NCBI Taxonomy" id="561515"/>
    <lineage>
        <taxon>Eukaryota</taxon>
        <taxon>Metazoa</taxon>
        <taxon>Ecdysozoa</taxon>
        <taxon>Arthropoda</taxon>
        <taxon>Chelicerata</taxon>
        <taxon>Arachnida</taxon>
        <taxon>Acari</taxon>
        <taxon>Acariformes</taxon>
        <taxon>Trombidiformes</taxon>
        <taxon>Prostigmata</taxon>
        <taxon>Eupodina</taxon>
        <taxon>Eriophyoidea</taxon>
        <taxon>Eriophyidae</taxon>
        <taxon>Eriophyinae</taxon>
        <taxon>Aceriini</taxon>
        <taxon>Aceria</taxon>
    </lineage>
</organism>
<keyword evidence="1" id="KW-0433">Leucine-rich repeat</keyword>
<protein>
    <submittedName>
        <fullName evidence="6">Leucine-rich repeat neuronal protein 1</fullName>
    </submittedName>
</protein>
<dbReference type="InterPro" id="IPR032675">
    <property type="entry name" value="LRR_dom_sf"/>
</dbReference>
<feature type="transmembrane region" description="Helical" evidence="5">
    <location>
        <begin position="57"/>
        <end position="78"/>
    </location>
</feature>
<dbReference type="PROSITE" id="PS51450">
    <property type="entry name" value="LRR"/>
    <property type="match status" value="4"/>
</dbReference>
<dbReference type="SMART" id="SM00369">
    <property type="entry name" value="LRR_TYP"/>
    <property type="match status" value="10"/>
</dbReference>
<keyword evidence="5" id="KW-0812">Transmembrane</keyword>
<dbReference type="PANTHER" id="PTHR24369">
    <property type="entry name" value="ANTIGEN BSP, PUTATIVE-RELATED"/>
    <property type="match status" value="1"/>
</dbReference>
<dbReference type="InterPro" id="IPR050541">
    <property type="entry name" value="LRR_TM_domain-containing"/>
</dbReference>
<feature type="transmembrane region" description="Helical" evidence="5">
    <location>
        <begin position="575"/>
        <end position="596"/>
    </location>
</feature>
<dbReference type="InterPro" id="IPR003591">
    <property type="entry name" value="Leu-rich_rpt_typical-subtyp"/>
</dbReference>
<evidence type="ECO:0000313" key="6">
    <source>
        <dbReference type="EMBL" id="MDE47656.1"/>
    </source>
</evidence>
<dbReference type="SUPFAM" id="SSF52058">
    <property type="entry name" value="L domain-like"/>
    <property type="match status" value="2"/>
</dbReference>
<gene>
    <name evidence="6" type="primary">LRRN1</name>
    <name evidence="6" type="ORF">g.13314</name>
</gene>
<sequence>MRKHLRYDAPDKGERKSGQDSLSSSDRLSAKQTMTIISNIYPRNKSRTNMTPLNLPLANYTAVIYATTFIYICLFILIRPSNQQQNTQLCPKVCTCDDQSLEVSCKVPFMAPGLPHTLNPSTKRITINHAQTTQVTSSDLELFKSLEVLDLAFNKLTTIDSDHIKSNINLISLNASHNNIIEFKDSAVMLAMSKLSASNLIYNLSSITESDEYKKLRRSKINVVELNLSYNQLTSLRNFTFMRWHRLQRLDISYNLIEVLEHESLFGLAKLEHLSLRGNRIAQIPANAIKSTARSLSYISSNDQTISALDVIDLSENPLLAVDTNSFYALSRLRELYLDSCLINTIDSQAFTGLSSIAIISLTNNDLVEVPSEALSSLTTLKILKLSSNDIRSIHPFAFKNLYNLEEIQLNNGSLIEVEPLALSGLVSLKNLELNYNSNLSRVSPSIFEELPKLTHLSIQMGSLTTLIADEDIAKHPLVVVDLRGNSLVCDCNLKWLTHSLQRLNETTSSIQQDKTNSIYAGNPLRDIMSKPIVMSEILNITCSGPSALLGKQIINLPINKLECLKPSSSLNVHLGFASLFFMILVLTTVCLINFCRNEKHLMGILKENIVHKRIAMMLPYGHDAHKNTDNFRKDTQIECAEYEPIDYGQNYAPIYTLPGDQYINDSFARQQQTQQL</sequence>
<evidence type="ECO:0000256" key="3">
    <source>
        <dbReference type="ARBA" id="ARBA00022737"/>
    </source>
</evidence>
<dbReference type="SMART" id="SM00365">
    <property type="entry name" value="LRR_SD22"/>
    <property type="match status" value="5"/>
</dbReference>
<dbReference type="PANTHER" id="PTHR24369:SF210">
    <property type="entry name" value="CHAOPTIN-RELATED"/>
    <property type="match status" value="1"/>
</dbReference>
<feature type="compositionally biased region" description="Basic and acidic residues" evidence="4">
    <location>
        <begin position="1"/>
        <end position="18"/>
    </location>
</feature>